<dbReference type="EMBL" id="OU896723">
    <property type="protein sequence ID" value="CAH1155203.1"/>
    <property type="molecule type" value="Genomic_DNA"/>
</dbReference>
<feature type="transmembrane region" description="Helical" evidence="6">
    <location>
        <begin position="43"/>
        <end position="61"/>
    </location>
</feature>
<feature type="transmembrane region" description="Helical" evidence="6">
    <location>
        <begin position="82"/>
        <end position="102"/>
    </location>
</feature>
<evidence type="ECO:0000256" key="2">
    <source>
        <dbReference type="ARBA" id="ARBA00008924"/>
    </source>
</evidence>
<dbReference type="InterPro" id="IPR026749">
    <property type="entry name" value="Tmem135"/>
</dbReference>
<accession>A0A9P0DHA8</accession>
<dbReference type="InterPro" id="IPR031926">
    <property type="entry name" value="TMEM135_N"/>
</dbReference>
<dbReference type="PANTHER" id="PTHR12459:SF15">
    <property type="entry name" value="TRANSMEMBRANE PROTEIN 135"/>
    <property type="match status" value="1"/>
</dbReference>
<comment type="similarity">
    <text evidence="2">Belongs to the TMEM135 family.</text>
</comment>
<feature type="transmembrane region" description="Helical" evidence="6">
    <location>
        <begin position="108"/>
        <end position="126"/>
    </location>
</feature>
<protein>
    <recommendedName>
        <fullName evidence="7">Transmembrane protein 135 N-terminal domain-containing protein</fullName>
    </recommendedName>
</protein>
<evidence type="ECO:0000256" key="1">
    <source>
        <dbReference type="ARBA" id="ARBA00004127"/>
    </source>
</evidence>
<feature type="domain" description="Transmembrane protein 135 N-terminal" evidence="7">
    <location>
        <begin position="21"/>
        <end position="149"/>
    </location>
</feature>
<comment type="subcellular location">
    <subcellularLocation>
        <location evidence="1">Endomembrane system</location>
        <topology evidence="1">Multi-pass membrane protein</topology>
    </subcellularLocation>
</comment>
<name>A0A9P0DHA8_PHACE</name>
<evidence type="ECO:0000313" key="8">
    <source>
        <dbReference type="EMBL" id="CAH1155203.1"/>
    </source>
</evidence>
<keyword evidence="3 6" id="KW-0812">Transmembrane</keyword>
<feature type="transmembrane region" description="Helical" evidence="6">
    <location>
        <begin position="260"/>
        <end position="278"/>
    </location>
</feature>
<keyword evidence="5 6" id="KW-0472">Membrane</keyword>
<keyword evidence="9" id="KW-1185">Reference proteome</keyword>
<dbReference type="AlphaFoldDB" id="A0A9P0DHA8"/>
<reference evidence="8" key="1">
    <citation type="submission" date="2022-01" db="EMBL/GenBank/DDBJ databases">
        <authorList>
            <person name="King R."/>
        </authorList>
    </citation>
    <scope>NUCLEOTIDE SEQUENCE</scope>
</reference>
<reference evidence="8" key="2">
    <citation type="submission" date="2022-10" db="EMBL/GenBank/DDBJ databases">
        <authorList>
            <consortium name="ENA_rothamsted_submissions"/>
            <consortium name="culmorum"/>
            <person name="King R."/>
        </authorList>
    </citation>
    <scope>NUCLEOTIDE SEQUENCE</scope>
</reference>
<organism evidence="8 9">
    <name type="scientific">Phaedon cochleariae</name>
    <name type="common">Mustard beetle</name>
    <dbReference type="NCBI Taxonomy" id="80249"/>
    <lineage>
        <taxon>Eukaryota</taxon>
        <taxon>Metazoa</taxon>
        <taxon>Ecdysozoa</taxon>
        <taxon>Arthropoda</taxon>
        <taxon>Hexapoda</taxon>
        <taxon>Insecta</taxon>
        <taxon>Pterygota</taxon>
        <taxon>Neoptera</taxon>
        <taxon>Endopterygota</taxon>
        <taxon>Coleoptera</taxon>
        <taxon>Polyphaga</taxon>
        <taxon>Cucujiformia</taxon>
        <taxon>Chrysomeloidea</taxon>
        <taxon>Chrysomelidae</taxon>
        <taxon>Chrysomelinae</taxon>
        <taxon>Chrysomelini</taxon>
        <taxon>Phaedon</taxon>
    </lineage>
</organism>
<dbReference type="PANTHER" id="PTHR12459">
    <property type="entry name" value="TRANSMEMBRANE PROTEIN 135-RELATED"/>
    <property type="match status" value="1"/>
</dbReference>
<proteinExistence type="inferred from homology"/>
<evidence type="ECO:0000256" key="6">
    <source>
        <dbReference type="SAM" id="Phobius"/>
    </source>
</evidence>
<dbReference type="OrthoDB" id="291792at2759"/>
<evidence type="ECO:0000259" key="7">
    <source>
        <dbReference type="Pfam" id="PF15982"/>
    </source>
</evidence>
<gene>
    <name evidence="8" type="ORF">PHAECO_LOCUS5885</name>
</gene>
<dbReference type="Pfam" id="PF15982">
    <property type="entry name" value="TMEM135_C_rich"/>
    <property type="match status" value="1"/>
</dbReference>
<dbReference type="Proteomes" id="UP001153737">
    <property type="component" value="Chromosome 17"/>
</dbReference>
<sequence>MPAVISKELFYEKVKYDTSCDIFHAWCQDCRAASFSQIWLTELFTGLGKFFLPIYLIKLIYTYKRNDLKTLLLNLVKSELRSIAYGLAMGTLLVSSICFLRFIFGRIYYYNVALIPGFFSGLSILVESEENQVLDTLIFFNSFVETILRRMRLDKLMETLLFMGVSGTLMHLLEQRSTVKMEFTHLWFYVPPSKNLSDKDIEDLSDSCVAAAYLQTDLFRSFLKYFSLGYGINFVRKMIPKVGNILKKPSELLKVLFNKSNAYFGLFIGSYVTIYRVLTSIFSKNPIVGEKYHGFVAGLLSGISYSISPNLQVLVIAITTSLQMIYACFCKKMKITNHYWQRFFVYALTHGIMIHNKFFYPDTCSPYYKNMIDACTNNVSKKIYEHLLTKFFLV</sequence>
<evidence type="ECO:0000313" key="9">
    <source>
        <dbReference type="Proteomes" id="UP001153737"/>
    </source>
</evidence>
<dbReference type="GO" id="GO:0012505">
    <property type="term" value="C:endomembrane system"/>
    <property type="evidence" value="ECO:0007669"/>
    <property type="project" value="UniProtKB-SubCell"/>
</dbReference>
<evidence type="ECO:0000256" key="3">
    <source>
        <dbReference type="ARBA" id="ARBA00022692"/>
    </source>
</evidence>
<keyword evidence="4 6" id="KW-1133">Transmembrane helix</keyword>
<evidence type="ECO:0000256" key="5">
    <source>
        <dbReference type="ARBA" id="ARBA00023136"/>
    </source>
</evidence>
<evidence type="ECO:0000256" key="4">
    <source>
        <dbReference type="ARBA" id="ARBA00022989"/>
    </source>
</evidence>